<comment type="caution">
    <text evidence="1">The sequence shown here is derived from an EMBL/GenBank/DDBJ whole genome shotgun (WGS) entry which is preliminary data.</text>
</comment>
<dbReference type="AlphaFoldDB" id="A0AAV5MTL3"/>
<keyword evidence="2" id="KW-1185">Reference proteome</keyword>
<sequence length="72" mass="7882">LLQCWVHVSIYGSLGILQEGSGFAPSGIRHWGSEADLCSKQKGLKGAEYPAGEMKRKAIDMRARGGMKYEII</sequence>
<feature type="non-terminal residue" evidence="1">
    <location>
        <position position="1"/>
    </location>
</feature>
<dbReference type="EMBL" id="BPVZ01000940">
    <property type="protein sequence ID" value="GKV52927.1"/>
    <property type="molecule type" value="Genomic_DNA"/>
</dbReference>
<dbReference type="Proteomes" id="UP001054252">
    <property type="component" value="Unassembled WGS sequence"/>
</dbReference>
<accession>A0AAV5MTL3</accession>
<evidence type="ECO:0000313" key="2">
    <source>
        <dbReference type="Proteomes" id="UP001054252"/>
    </source>
</evidence>
<proteinExistence type="predicted"/>
<reference evidence="1 2" key="1">
    <citation type="journal article" date="2021" name="Commun. Biol.">
        <title>The genome of Shorea leprosula (Dipterocarpaceae) highlights the ecological relevance of drought in aseasonal tropical rainforests.</title>
        <authorList>
            <person name="Ng K.K.S."/>
            <person name="Kobayashi M.J."/>
            <person name="Fawcett J.A."/>
            <person name="Hatakeyama M."/>
            <person name="Paape T."/>
            <person name="Ng C.H."/>
            <person name="Ang C.C."/>
            <person name="Tnah L.H."/>
            <person name="Lee C.T."/>
            <person name="Nishiyama T."/>
            <person name="Sese J."/>
            <person name="O'Brien M.J."/>
            <person name="Copetti D."/>
            <person name="Mohd Noor M.I."/>
            <person name="Ong R.C."/>
            <person name="Putra M."/>
            <person name="Sireger I.Z."/>
            <person name="Indrioko S."/>
            <person name="Kosugi Y."/>
            <person name="Izuno A."/>
            <person name="Isagi Y."/>
            <person name="Lee S.L."/>
            <person name="Shimizu K.K."/>
        </authorList>
    </citation>
    <scope>NUCLEOTIDE SEQUENCE [LARGE SCALE GENOMIC DNA]</scope>
    <source>
        <strain evidence="1">214</strain>
    </source>
</reference>
<gene>
    <name evidence="1" type="ORF">SLEP1_g59478</name>
</gene>
<protein>
    <submittedName>
        <fullName evidence="1">Uncharacterized protein</fullName>
    </submittedName>
</protein>
<name>A0AAV5MTL3_9ROSI</name>
<evidence type="ECO:0000313" key="1">
    <source>
        <dbReference type="EMBL" id="GKV52927.1"/>
    </source>
</evidence>
<organism evidence="1 2">
    <name type="scientific">Rubroshorea leprosula</name>
    <dbReference type="NCBI Taxonomy" id="152421"/>
    <lineage>
        <taxon>Eukaryota</taxon>
        <taxon>Viridiplantae</taxon>
        <taxon>Streptophyta</taxon>
        <taxon>Embryophyta</taxon>
        <taxon>Tracheophyta</taxon>
        <taxon>Spermatophyta</taxon>
        <taxon>Magnoliopsida</taxon>
        <taxon>eudicotyledons</taxon>
        <taxon>Gunneridae</taxon>
        <taxon>Pentapetalae</taxon>
        <taxon>rosids</taxon>
        <taxon>malvids</taxon>
        <taxon>Malvales</taxon>
        <taxon>Dipterocarpaceae</taxon>
        <taxon>Rubroshorea</taxon>
    </lineage>
</organism>